<keyword evidence="3" id="KW-0805">Transcription regulation</keyword>
<name>A0A926JV56_9FLAO</name>
<dbReference type="InterPro" id="IPR001789">
    <property type="entry name" value="Sig_transdc_resp-reg_receiver"/>
</dbReference>
<evidence type="ECO:0000256" key="5">
    <source>
        <dbReference type="ARBA" id="ARBA00023163"/>
    </source>
</evidence>
<dbReference type="AlphaFoldDB" id="A0A926JV56"/>
<dbReference type="GO" id="GO:0000976">
    <property type="term" value="F:transcription cis-regulatory region binding"/>
    <property type="evidence" value="ECO:0007669"/>
    <property type="project" value="TreeGrafter"/>
</dbReference>
<proteinExistence type="predicted"/>
<organism evidence="8 9">
    <name type="scientific">Sinomicrobium weinanense</name>
    <dbReference type="NCBI Taxonomy" id="2842200"/>
    <lineage>
        <taxon>Bacteria</taxon>
        <taxon>Pseudomonadati</taxon>
        <taxon>Bacteroidota</taxon>
        <taxon>Flavobacteriia</taxon>
        <taxon>Flavobacteriales</taxon>
        <taxon>Flavobacteriaceae</taxon>
        <taxon>Sinomicrobium</taxon>
    </lineage>
</organism>
<dbReference type="PROSITE" id="PS50110">
    <property type="entry name" value="RESPONSE_REGULATORY"/>
    <property type="match status" value="1"/>
</dbReference>
<dbReference type="GO" id="GO:0006355">
    <property type="term" value="P:regulation of DNA-templated transcription"/>
    <property type="evidence" value="ECO:0007669"/>
    <property type="project" value="TreeGrafter"/>
</dbReference>
<dbReference type="SMART" id="SM00448">
    <property type="entry name" value="REC"/>
    <property type="match status" value="1"/>
</dbReference>
<dbReference type="Proteomes" id="UP000653730">
    <property type="component" value="Unassembled WGS sequence"/>
</dbReference>
<keyword evidence="9" id="KW-1185">Reference proteome</keyword>
<feature type="modified residue" description="4-aspartylphosphate" evidence="6">
    <location>
        <position position="55"/>
    </location>
</feature>
<dbReference type="InterPro" id="IPR011006">
    <property type="entry name" value="CheY-like_superfamily"/>
</dbReference>
<dbReference type="InterPro" id="IPR039420">
    <property type="entry name" value="WalR-like"/>
</dbReference>
<evidence type="ECO:0000256" key="3">
    <source>
        <dbReference type="ARBA" id="ARBA00023015"/>
    </source>
</evidence>
<reference evidence="8 9" key="1">
    <citation type="submission" date="2020-09" db="EMBL/GenBank/DDBJ databases">
        <title>Sinomicrobium weinanense sp. nov., a halophilic bacteria isolated from saline-alkali soil.</title>
        <authorList>
            <person name="Wu P."/>
            <person name="Ren H."/>
            <person name="Mei Y."/>
            <person name="Liang Y."/>
            <person name="Chen Z."/>
        </authorList>
    </citation>
    <scope>NUCLEOTIDE SEQUENCE [LARGE SCALE GENOMIC DNA]</scope>
    <source>
        <strain evidence="8 9">FJxs</strain>
    </source>
</reference>
<evidence type="ECO:0000313" key="9">
    <source>
        <dbReference type="Proteomes" id="UP000653730"/>
    </source>
</evidence>
<dbReference type="SMART" id="SM00850">
    <property type="entry name" value="LytTR"/>
    <property type="match status" value="1"/>
</dbReference>
<evidence type="ECO:0000256" key="6">
    <source>
        <dbReference type="PROSITE-ProRule" id="PRU00169"/>
    </source>
</evidence>
<dbReference type="Gene3D" id="2.40.50.1020">
    <property type="entry name" value="LytTr DNA-binding domain"/>
    <property type="match status" value="1"/>
</dbReference>
<evidence type="ECO:0000313" key="8">
    <source>
        <dbReference type="EMBL" id="MBC9797944.1"/>
    </source>
</evidence>
<accession>A0A926JV56</accession>
<evidence type="ECO:0000256" key="2">
    <source>
        <dbReference type="ARBA" id="ARBA00023012"/>
    </source>
</evidence>
<protein>
    <submittedName>
        <fullName evidence="8">Response regulator transcription factor</fullName>
    </submittedName>
</protein>
<dbReference type="PANTHER" id="PTHR48111">
    <property type="entry name" value="REGULATOR OF RPOS"/>
    <property type="match status" value="1"/>
</dbReference>
<dbReference type="SUPFAM" id="SSF52172">
    <property type="entry name" value="CheY-like"/>
    <property type="match status" value="1"/>
</dbReference>
<evidence type="ECO:0000256" key="1">
    <source>
        <dbReference type="ARBA" id="ARBA00022553"/>
    </source>
</evidence>
<comment type="caution">
    <text evidence="8">The sequence shown here is derived from an EMBL/GenBank/DDBJ whole genome shotgun (WGS) entry which is preliminary data.</text>
</comment>
<dbReference type="InterPro" id="IPR007492">
    <property type="entry name" value="LytTR_DNA-bd_dom"/>
</dbReference>
<keyword evidence="4" id="KW-0238">DNA-binding</keyword>
<dbReference type="Pfam" id="PF00072">
    <property type="entry name" value="Response_reg"/>
    <property type="match status" value="1"/>
</dbReference>
<dbReference type="Pfam" id="PF04397">
    <property type="entry name" value="LytTR"/>
    <property type="match status" value="1"/>
</dbReference>
<evidence type="ECO:0000256" key="4">
    <source>
        <dbReference type="ARBA" id="ARBA00023125"/>
    </source>
</evidence>
<dbReference type="Gene3D" id="3.40.50.2300">
    <property type="match status" value="1"/>
</dbReference>
<gene>
    <name evidence="8" type="ORF">IBL28_18375</name>
</gene>
<dbReference type="GO" id="GO:0000156">
    <property type="term" value="F:phosphorelay response regulator activity"/>
    <property type="evidence" value="ECO:0007669"/>
    <property type="project" value="TreeGrafter"/>
</dbReference>
<keyword evidence="1 6" id="KW-0597">Phosphoprotein</keyword>
<evidence type="ECO:0000259" key="7">
    <source>
        <dbReference type="PROSITE" id="PS50110"/>
    </source>
</evidence>
<feature type="domain" description="Response regulatory" evidence="7">
    <location>
        <begin position="5"/>
        <end position="120"/>
    </location>
</feature>
<dbReference type="GO" id="GO:0032993">
    <property type="term" value="C:protein-DNA complex"/>
    <property type="evidence" value="ECO:0007669"/>
    <property type="project" value="TreeGrafter"/>
</dbReference>
<dbReference type="EMBL" id="JACVDC010000080">
    <property type="protein sequence ID" value="MBC9797944.1"/>
    <property type="molecule type" value="Genomic_DNA"/>
</dbReference>
<dbReference type="GO" id="GO:0005829">
    <property type="term" value="C:cytosol"/>
    <property type="evidence" value="ECO:0007669"/>
    <property type="project" value="TreeGrafter"/>
</dbReference>
<keyword evidence="5" id="KW-0804">Transcription</keyword>
<sequence>MKKYNIYIVEDMAVTRAAIASVLKQKEYTICGSAVTAEKAWVEIRELPVDLVLLDLNLKGNKNGLWLARRIRESANCAIVYLTAYGSDGILSQIHETEPDGYIMKPFNNPTLISTVKVALRNFNRQHALLKKSDSEVQYAFVRCKKGLVQINSNDVLYLKSEGNYVSIFNENNTCHTTRDKLISVLEHLSFDNLFRVHRRYAVNAKKVAAIRKEAIEMKGMEIPVSGSFEADLLREQFLK</sequence>
<keyword evidence="2" id="KW-0902">Two-component regulatory system</keyword>
<dbReference type="RefSeq" id="WP_187967069.1">
    <property type="nucleotide sequence ID" value="NZ_JACVDC010000080.1"/>
</dbReference>
<dbReference type="PANTHER" id="PTHR48111:SF1">
    <property type="entry name" value="TWO-COMPONENT RESPONSE REGULATOR ORR33"/>
    <property type="match status" value="1"/>
</dbReference>